<protein>
    <submittedName>
        <fullName evidence="3">P-loop NTPase fold protein</fullName>
    </submittedName>
</protein>
<dbReference type="SUPFAM" id="SSF52540">
    <property type="entry name" value="P-loop containing nucleoside triphosphate hydrolases"/>
    <property type="match status" value="1"/>
</dbReference>
<comment type="caution">
    <text evidence="3">The sequence shown here is derived from an EMBL/GenBank/DDBJ whole genome shotgun (WGS) entry which is preliminary data.</text>
</comment>
<keyword evidence="1" id="KW-1133">Transmembrane helix</keyword>
<evidence type="ECO:0000313" key="3">
    <source>
        <dbReference type="EMBL" id="MDO6423144.1"/>
    </source>
</evidence>
<organism evidence="3 4">
    <name type="scientific">Saccharophagus degradans</name>
    <dbReference type="NCBI Taxonomy" id="86304"/>
    <lineage>
        <taxon>Bacteria</taxon>
        <taxon>Pseudomonadati</taxon>
        <taxon>Pseudomonadota</taxon>
        <taxon>Gammaproteobacteria</taxon>
        <taxon>Cellvibrionales</taxon>
        <taxon>Cellvibrionaceae</taxon>
        <taxon>Saccharophagus</taxon>
    </lineage>
</organism>
<gene>
    <name evidence="3" type="ORF">Q4521_11725</name>
</gene>
<accession>A0AAW7X6S4</accession>
<dbReference type="InterPro" id="IPR027417">
    <property type="entry name" value="P-loop_NTPase"/>
</dbReference>
<evidence type="ECO:0000259" key="2">
    <source>
        <dbReference type="Pfam" id="PF07693"/>
    </source>
</evidence>
<evidence type="ECO:0000313" key="4">
    <source>
        <dbReference type="Proteomes" id="UP001169760"/>
    </source>
</evidence>
<name>A0AAW7X6S4_9GAMM</name>
<keyword evidence="1" id="KW-0472">Membrane</keyword>
<dbReference type="AlphaFoldDB" id="A0AAW7X6S4"/>
<sequence length="858" mass="98360">MNNQHNLGKVPYSFSLLRDEAVSVDSLEGKSHEQVANQIYDIICQNEQGLTIGIEGPWGTGKTTVINILESKLDARTLFVNFDAWAHEGDPLRIIFLENLLNRLRTKHNIHLKKLSNKILKSKRKIKTINNQRPSLFSAFLAFSVLLTPFGSVLLSNIDFKLITVDYTGNINYLAILGTILMTAPALCVVTFSIINFFKRNKSKYAFLQGNTTQTHTQKVTSNNERSSIDFEKYFSEIMSQAFDTENNFRNAIIVVDNLDRLDPESATSLWATLQTFFQHDKNICTEEIKKTWFILPYDKDATKKLLSNNLGSDRSESFLEKTIQLSIDVPKPIYSSWTQYLNEIAREALTGTKWNQKAIQEVCSAFQRYHSNSPTSPTPRYMRRYINQVGANALRWGSIVSLESIALFSMAKLKDSTKDILTDLLTAKLPEDYTPLTPKTLVLQELAGMLYGVKPEIGFQHLLKESVRKAVYAGNKQEVTNLMECHHSYFLAACLGEIKGAIPMETHTPDYKIRLTSGLTPILLRFQSQLTNEINALTDVWKKSLPDWKFEDQDCVQALTDIETINPNWCTSEDLNRLALTEGIKRLVENLKTSIDHTTPFKHLHALKTYILTKQESIDTLLLNDLDKELIRKWNELHIKTKYALEHCIPKDNIIKNEIDNLNPLQPDEKSFNEAASLMKLFPRSPEWNTLQEKLCNWLSSNNQSVLNDQVYKLTTYYLISFQNEFSLKLEKLIKGGTFNRNFNPINFRKNPHLAISIALLFKDQVGSECITTTLDFWTTKQDRFELDLVFGIIKELNIVYLLWNVAEDEKNITAIQIIRDNFNDIDIIKNGKSAIAAYDFPWLKIEEKAALQERTS</sequence>
<dbReference type="Gene3D" id="3.40.50.300">
    <property type="entry name" value="P-loop containing nucleotide triphosphate hydrolases"/>
    <property type="match status" value="1"/>
</dbReference>
<dbReference type="InterPro" id="IPR011646">
    <property type="entry name" value="KAP_P-loop"/>
</dbReference>
<dbReference type="EMBL" id="JAUOPB010000008">
    <property type="protein sequence ID" value="MDO6423144.1"/>
    <property type="molecule type" value="Genomic_DNA"/>
</dbReference>
<keyword evidence="1" id="KW-0812">Transmembrane</keyword>
<reference evidence="3" key="1">
    <citation type="submission" date="2023-07" db="EMBL/GenBank/DDBJ databases">
        <title>Genome content predicts the carbon catabolic preferences of heterotrophic bacteria.</title>
        <authorList>
            <person name="Gralka M."/>
        </authorList>
    </citation>
    <scope>NUCLEOTIDE SEQUENCE</scope>
    <source>
        <strain evidence="3">I3M17_2</strain>
    </source>
</reference>
<dbReference type="Proteomes" id="UP001169760">
    <property type="component" value="Unassembled WGS sequence"/>
</dbReference>
<feature type="domain" description="KAP NTPase" evidence="2">
    <location>
        <begin position="34"/>
        <end position="390"/>
    </location>
</feature>
<feature type="transmembrane region" description="Helical" evidence="1">
    <location>
        <begin position="175"/>
        <end position="198"/>
    </location>
</feature>
<evidence type="ECO:0000256" key="1">
    <source>
        <dbReference type="SAM" id="Phobius"/>
    </source>
</evidence>
<dbReference type="Pfam" id="PF07693">
    <property type="entry name" value="KAP_NTPase"/>
    <property type="match status" value="1"/>
</dbReference>
<proteinExistence type="predicted"/>
<dbReference type="RefSeq" id="WP_303492907.1">
    <property type="nucleotide sequence ID" value="NZ_JAUOPB010000008.1"/>
</dbReference>
<feature type="transmembrane region" description="Helical" evidence="1">
    <location>
        <begin position="134"/>
        <end position="155"/>
    </location>
</feature>